<evidence type="ECO:0000256" key="5">
    <source>
        <dbReference type="ARBA" id="ARBA00022806"/>
    </source>
</evidence>
<keyword evidence="3 8" id="KW-0863">Zinc-finger</keyword>
<dbReference type="PANTHER" id="PTHR45626:SF26">
    <property type="entry name" value="FAMILY HELICASE, PUTATIVE (AFU_ORTHOLOGUE AFUA_2G09120)-RELATED"/>
    <property type="match status" value="1"/>
</dbReference>
<dbReference type="GO" id="GO:0005524">
    <property type="term" value="F:ATP binding"/>
    <property type="evidence" value="ECO:0007669"/>
    <property type="project" value="UniProtKB-KW"/>
</dbReference>
<name>A0A812RS10_9DINO</name>
<evidence type="ECO:0000256" key="6">
    <source>
        <dbReference type="ARBA" id="ARBA00022833"/>
    </source>
</evidence>
<dbReference type="EMBL" id="CAJNDS010002374">
    <property type="protein sequence ID" value="CAE7453839.1"/>
    <property type="molecule type" value="Genomic_DNA"/>
</dbReference>
<organism evidence="11 12">
    <name type="scientific">Symbiodinium natans</name>
    <dbReference type="NCBI Taxonomy" id="878477"/>
    <lineage>
        <taxon>Eukaryota</taxon>
        <taxon>Sar</taxon>
        <taxon>Alveolata</taxon>
        <taxon>Dinophyceae</taxon>
        <taxon>Suessiales</taxon>
        <taxon>Symbiodiniaceae</taxon>
        <taxon>Symbiodinium</taxon>
    </lineage>
</organism>
<dbReference type="AlphaFoldDB" id="A0A812RS10"/>
<dbReference type="PROSITE" id="PS51192">
    <property type="entry name" value="HELICASE_ATP_BIND_1"/>
    <property type="match status" value="1"/>
</dbReference>
<dbReference type="InterPro" id="IPR000330">
    <property type="entry name" value="SNF2_N"/>
</dbReference>
<dbReference type="InterPro" id="IPR038718">
    <property type="entry name" value="SNF2-like_sf"/>
</dbReference>
<evidence type="ECO:0000256" key="7">
    <source>
        <dbReference type="ARBA" id="ARBA00022840"/>
    </source>
</evidence>
<dbReference type="SMART" id="SM00184">
    <property type="entry name" value="RING"/>
    <property type="match status" value="1"/>
</dbReference>
<dbReference type="GO" id="GO:0006281">
    <property type="term" value="P:DNA repair"/>
    <property type="evidence" value="ECO:0007669"/>
    <property type="project" value="TreeGrafter"/>
</dbReference>
<evidence type="ECO:0000256" key="4">
    <source>
        <dbReference type="ARBA" id="ARBA00022801"/>
    </source>
</evidence>
<dbReference type="InterPro" id="IPR027417">
    <property type="entry name" value="P-loop_NTPase"/>
</dbReference>
<keyword evidence="2" id="KW-0547">Nucleotide-binding</keyword>
<evidence type="ECO:0000256" key="1">
    <source>
        <dbReference type="ARBA" id="ARBA00022723"/>
    </source>
</evidence>
<dbReference type="GO" id="GO:0008094">
    <property type="term" value="F:ATP-dependent activity, acting on DNA"/>
    <property type="evidence" value="ECO:0007669"/>
    <property type="project" value="TreeGrafter"/>
</dbReference>
<dbReference type="Gene3D" id="3.40.50.300">
    <property type="entry name" value="P-loop containing nucleotide triphosphate hydrolases"/>
    <property type="match status" value="1"/>
</dbReference>
<feature type="domain" description="Helicase ATP-binding" evidence="10">
    <location>
        <begin position="68"/>
        <end position="312"/>
    </location>
</feature>
<dbReference type="Gene3D" id="3.40.50.10810">
    <property type="entry name" value="Tandem AAA-ATPase domain"/>
    <property type="match status" value="2"/>
</dbReference>
<evidence type="ECO:0000259" key="10">
    <source>
        <dbReference type="PROSITE" id="PS51192"/>
    </source>
</evidence>
<dbReference type="Gene3D" id="3.30.40.10">
    <property type="entry name" value="Zinc/RING finger domain, C3HC4 (zinc finger)"/>
    <property type="match status" value="1"/>
</dbReference>
<dbReference type="GO" id="GO:0004386">
    <property type="term" value="F:helicase activity"/>
    <property type="evidence" value="ECO:0007669"/>
    <property type="project" value="UniProtKB-KW"/>
</dbReference>
<dbReference type="GO" id="GO:0005634">
    <property type="term" value="C:nucleus"/>
    <property type="evidence" value="ECO:0007669"/>
    <property type="project" value="TreeGrafter"/>
</dbReference>
<dbReference type="InterPro" id="IPR018957">
    <property type="entry name" value="Znf_C3HC4_RING-type"/>
</dbReference>
<keyword evidence="1" id="KW-0479">Metal-binding</keyword>
<keyword evidence="5" id="KW-0347">Helicase</keyword>
<feature type="domain" description="RING-type" evidence="9">
    <location>
        <begin position="677"/>
        <end position="718"/>
    </location>
</feature>
<dbReference type="SUPFAM" id="SSF52540">
    <property type="entry name" value="P-loop containing nucleoside triphosphate hydrolases"/>
    <property type="match status" value="2"/>
</dbReference>
<dbReference type="Proteomes" id="UP000604046">
    <property type="component" value="Unassembled WGS sequence"/>
</dbReference>
<dbReference type="InterPro" id="IPR013083">
    <property type="entry name" value="Znf_RING/FYVE/PHD"/>
</dbReference>
<dbReference type="Pfam" id="PF00176">
    <property type="entry name" value="SNF2-rel_dom"/>
    <property type="match status" value="1"/>
</dbReference>
<dbReference type="OrthoDB" id="413031at2759"/>
<accession>A0A812RS10</accession>
<dbReference type="InterPro" id="IPR001841">
    <property type="entry name" value="Znf_RING"/>
</dbReference>
<evidence type="ECO:0000256" key="3">
    <source>
        <dbReference type="ARBA" id="ARBA00022771"/>
    </source>
</evidence>
<dbReference type="InterPro" id="IPR050628">
    <property type="entry name" value="SNF2_RAD54_helicase_TF"/>
</dbReference>
<proteinExistence type="predicted"/>
<dbReference type="Pfam" id="PF00097">
    <property type="entry name" value="zf-C3HC4"/>
    <property type="match status" value="1"/>
</dbReference>
<dbReference type="PROSITE" id="PS00518">
    <property type="entry name" value="ZF_RING_1"/>
    <property type="match status" value="1"/>
</dbReference>
<dbReference type="SMART" id="SM00487">
    <property type="entry name" value="DEXDc"/>
    <property type="match status" value="1"/>
</dbReference>
<dbReference type="SUPFAM" id="SSF57850">
    <property type="entry name" value="RING/U-box"/>
    <property type="match status" value="1"/>
</dbReference>
<keyword evidence="7" id="KW-0067">ATP-binding</keyword>
<evidence type="ECO:0000313" key="11">
    <source>
        <dbReference type="EMBL" id="CAE7453839.1"/>
    </source>
</evidence>
<dbReference type="PANTHER" id="PTHR45626">
    <property type="entry name" value="TRANSCRIPTION TERMINATION FACTOR 2-RELATED"/>
    <property type="match status" value="1"/>
</dbReference>
<keyword evidence="12" id="KW-1185">Reference proteome</keyword>
<dbReference type="GO" id="GO:0008270">
    <property type="term" value="F:zinc ion binding"/>
    <property type="evidence" value="ECO:0007669"/>
    <property type="project" value="UniProtKB-KW"/>
</dbReference>
<keyword evidence="6" id="KW-0862">Zinc</keyword>
<reference evidence="11" key="1">
    <citation type="submission" date="2021-02" db="EMBL/GenBank/DDBJ databases">
        <authorList>
            <person name="Dougan E. K."/>
            <person name="Rhodes N."/>
            <person name="Thang M."/>
            <person name="Chan C."/>
        </authorList>
    </citation>
    <scope>NUCLEOTIDE SEQUENCE</scope>
</reference>
<evidence type="ECO:0000259" key="9">
    <source>
        <dbReference type="PROSITE" id="PS50089"/>
    </source>
</evidence>
<dbReference type="GO" id="GO:0016787">
    <property type="term" value="F:hydrolase activity"/>
    <property type="evidence" value="ECO:0007669"/>
    <property type="project" value="UniProtKB-KW"/>
</dbReference>
<dbReference type="InterPro" id="IPR014001">
    <property type="entry name" value="Helicase_ATP-bd"/>
</dbReference>
<sequence>MLRPGLKSPAFGWGGVNASMTGIFLSTDGPTVRVKWPTHESWKGKQGEVVRADARCGGRPPMVRLSEASQAFVARGGILADKIGYGKTATSIALIDRQLRAPVPPIPEVDEGHFLPAQGTLIIVPSNLFEQWINEISKFVWDGRPLRQQMKGGWSPPGCPLKIFAMSNVSPLSRATASQVSDADVVICSYRLLYSQIYLKRRETLCGNSSSDSLCNLPSQIKGLLQGRLGLPSGRKAGRGEVGEVAHKFPVLEMFYWKRIIFDEFHELESFESTQQNSLQFLRSHFRWGLTGTPPVDTNAGLRFGAAQRELSERQHLPAAARGPIFMSSLFRVDLPGDLQVAGVAGIGGARRTPLAERASDRQAVLWTCCSGRLAKKVGEEQIGRVLGAQFDKLLTDTASSFLDSFVRQNTAELASIRLEEHVVIVRHTPAERALYLGQAHEAPDFHSMRRALKENSAESHEKLECLHPKFLLAEETVAALERLLKLCSHFQVGGNDQVGSAHQECERIYDQKERRLVRARNQMKRCCRVLALLQHLLPKTAKAKAWQTTLQNAKETLLSEGDAAKPFCEELDRELLAARSEDSEQWLLALDGHKPRSEELLVFLGPEGPKRGCLEEWRALLEGPPVEAKVLERLLLAQSTEQAQNLREFYESATSMDFFRRTVAALGGTKPEDRSCSVCLEDNLPVQKMAITPCAHAFCISCLREAVEKFAKCSLCQRNLSLRDVQPLVAEMEAAAAPAEKAVILFVQFDDLKRKVYSALTEFGIPCTMLQGGVGTRAGIIRDWQNNPQSRTFVLLLSLTQSASGTNLTAASHVIFLHPMLAPTAEKAVGYEMQASCDHTCHILTTY</sequence>
<keyword evidence="4" id="KW-0378">Hydrolase</keyword>
<dbReference type="PROSITE" id="PS50089">
    <property type="entry name" value="ZF_RING_2"/>
    <property type="match status" value="1"/>
</dbReference>
<protein>
    <submittedName>
        <fullName evidence="11">Ttf2 protein</fullName>
    </submittedName>
</protein>
<evidence type="ECO:0000313" key="12">
    <source>
        <dbReference type="Proteomes" id="UP000604046"/>
    </source>
</evidence>
<dbReference type="InterPro" id="IPR017907">
    <property type="entry name" value="Znf_RING_CS"/>
</dbReference>
<gene>
    <name evidence="11" type="primary">Ttf2</name>
    <name evidence="11" type="ORF">SNAT2548_LOCUS24916</name>
</gene>
<comment type="caution">
    <text evidence="11">The sequence shown here is derived from an EMBL/GenBank/DDBJ whole genome shotgun (WGS) entry which is preliminary data.</text>
</comment>
<evidence type="ECO:0000256" key="8">
    <source>
        <dbReference type="PROSITE-ProRule" id="PRU00175"/>
    </source>
</evidence>
<evidence type="ECO:0000256" key="2">
    <source>
        <dbReference type="ARBA" id="ARBA00022741"/>
    </source>
</evidence>